<evidence type="ECO:0000256" key="5">
    <source>
        <dbReference type="ARBA" id="ARBA00012158"/>
    </source>
</evidence>
<dbReference type="Gene3D" id="3.40.30.10">
    <property type="entry name" value="Glutaredoxin"/>
    <property type="match status" value="1"/>
</dbReference>
<dbReference type="SUPFAM" id="SSF49785">
    <property type="entry name" value="Galactose-binding domain-like"/>
    <property type="match status" value="1"/>
</dbReference>
<dbReference type="InterPro" id="IPR050883">
    <property type="entry name" value="PNGase"/>
</dbReference>
<dbReference type="PROSITE" id="PS51352">
    <property type="entry name" value="THIOREDOXIN_2"/>
    <property type="match status" value="1"/>
</dbReference>
<dbReference type="InterPro" id="IPR013766">
    <property type="entry name" value="Thioredoxin_domain"/>
</dbReference>
<comment type="similarity">
    <text evidence="4 12">Belongs to the transglutaminase-like superfamily. PNGase family.</text>
</comment>
<evidence type="ECO:0000256" key="10">
    <source>
        <dbReference type="ARBA" id="ARBA00022833"/>
    </source>
</evidence>
<dbReference type="InterPro" id="IPR036249">
    <property type="entry name" value="Thioredoxin-like_sf"/>
</dbReference>
<dbReference type="InterPro" id="IPR038680">
    <property type="entry name" value="PAW_sf"/>
</dbReference>
<dbReference type="PANTHER" id="PTHR12143">
    <property type="entry name" value="PEPTIDE N-GLYCANASE PNGASE -RELATED"/>
    <property type="match status" value="1"/>
</dbReference>
<keyword evidence="10" id="KW-0862">Zinc</keyword>
<reference evidence="17" key="2">
    <citation type="submission" date="2020-10" db="UniProtKB">
        <authorList>
            <consortium name="WormBaseParasite"/>
        </authorList>
    </citation>
    <scope>IDENTIFICATION</scope>
</reference>
<protein>
    <recommendedName>
        <fullName evidence="6">Peptide-N(4)-(N-acetyl-beta-glucosaminyl)asparagine amidase</fullName>
        <ecNumber evidence="5">3.5.1.52</ecNumber>
    </recommendedName>
    <alternativeName>
        <fullName evidence="11">Peptide:N-glycanase</fullName>
    </alternativeName>
</protein>
<keyword evidence="16" id="KW-1185">Reference proteome</keyword>
<evidence type="ECO:0000256" key="2">
    <source>
        <dbReference type="ARBA" id="ARBA00001947"/>
    </source>
</evidence>
<evidence type="ECO:0000259" key="14">
    <source>
        <dbReference type="PROSITE" id="PS51352"/>
    </source>
</evidence>
<dbReference type="GO" id="GO:0005829">
    <property type="term" value="C:cytosol"/>
    <property type="evidence" value="ECO:0007669"/>
    <property type="project" value="TreeGrafter"/>
</dbReference>
<evidence type="ECO:0000313" key="16">
    <source>
        <dbReference type="Proteomes" id="UP000492821"/>
    </source>
</evidence>
<dbReference type="PROSITE" id="PS51398">
    <property type="entry name" value="PAW"/>
    <property type="match status" value="1"/>
</dbReference>
<dbReference type="CDD" id="cd02947">
    <property type="entry name" value="TRX_family"/>
    <property type="match status" value="1"/>
</dbReference>
<evidence type="ECO:0000256" key="8">
    <source>
        <dbReference type="ARBA" id="ARBA00022723"/>
    </source>
</evidence>
<proteinExistence type="inferred from homology"/>
<dbReference type="Pfam" id="PF00085">
    <property type="entry name" value="Thioredoxin"/>
    <property type="match status" value="1"/>
</dbReference>
<evidence type="ECO:0000256" key="6">
    <source>
        <dbReference type="ARBA" id="ARBA00018546"/>
    </source>
</evidence>
<dbReference type="GO" id="GO:0005634">
    <property type="term" value="C:nucleus"/>
    <property type="evidence" value="ECO:0007669"/>
    <property type="project" value="TreeGrafter"/>
</dbReference>
<dbReference type="SUPFAM" id="SSF52833">
    <property type="entry name" value="Thioredoxin-like"/>
    <property type="match status" value="1"/>
</dbReference>
<dbReference type="GO" id="GO:0000224">
    <property type="term" value="F:peptide-N4-(N-acetyl-beta-glucosaminyl)asparagine amidase activity"/>
    <property type="evidence" value="ECO:0007669"/>
    <property type="project" value="UniProtKB-EC"/>
</dbReference>
<evidence type="ECO:0000259" key="15">
    <source>
        <dbReference type="PROSITE" id="PS51398"/>
    </source>
</evidence>
<dbReference type="Gene3D" id="2.60.120.1020">
    <property type="entry name" value="Peptide N glycanase, PAW domain"/>
    <property type="match status" value="1"/>
</dbReference>
<reference evidence="16" key="1">
    <citation type="journal article" date="2013" name="Genetics">
        <title>The draft genome and transcriptome of Panagrellus redivivus are shaped by the harsh demands of a free-living lifestyle.</title>
        <authorList>
            <person name="Srinivasan J."/>
            <person name="Dillman A.R."/>
            <person name="Macchietto M.G."/>
            <person name="Heikkinen L."/>
            <person name="Lakso M."/>
            <person name="Fracchia K.M."/>
            <person name="Antoshechkin I."/>
            <person name="Mortazavi A."/>
            <person name="Wong G."/>
            <person name="Sternberg P.W."/>
        </authorList>
    </citation>
    <scope>NUCLEOTIDE SEQUENCE [LARGE SCALE GENOMIC DNA]</scope>
    <source>
        <strain evidence="16">MT8872</strain>
    </source>
</reference>
<feature type="region of interest" description="Disordered" evidence="13">
    <location>
        <begin position="401"/>
        <end position="428"/>
    </location>
</feature>
<evidence type="ECO:0000313" key="17">
    <source>
        <dbReference type="WBParaSite" id="Pan_g23255.t1"/>
    </source>
</evidence>
<comment type="catalytic activity">
    <reaction evidence="1">
        <text>Hydrolysis of an N(4)-(acetyl-beta-D-glucosaminyl)asparagine residue in which the glucosamine residue may be further glycosylated, to yield a (substituted) N-acetyl-beta-D-glucosaminylamine and a peptide containing an aspartate residue.</text>
        <dbReference type="EC" id="3.5.1.52"/>
    </reaction>
</comment>
<keyword evidence="8" id="KW-0479">Metal-binding</keyword>
<feature type="domain" description="PAW" evidence="15">
    <location>
        <begin position="404"/>
        <end position="604"/>
    </location>
</feature>
<feature type="domain" description="Thioredoxin" evidence="14">
    <location>
        <begin position="1"/>
        <end position="126"/>
    </location>
</feature>
<evidence type="ECO:0000256" key="4">
    <source>
        <dbReference type="ARBA" id="ARBA00009390"/>
    </source>
</evidence>
<dbReference type="Gene3D" id="2.20.25.10">
    <property type="match status" value="1"/>
</dbReference>
<dbReference type="SUPFAM" id="SSF54001">
    <property type="entry name" value="Cysteine proteinases"/>
    <property type="match status" value="1"/>
</dbReference>
<comment type="subcellular location">
    <subcellularLocation>
        <location evidence="3">Cytoplasm</location>
    </subcellularLocation>
</comment>
<dbReference type="PANTHER" id="PTHR12143:SF19">
    <property type="entry name" value="PEPTIDE-N(4)-(N-ACETYL-BETA-GLUCOSAMINYL)ASPARAGINE AMIDASE"/>
    <property type="match status" value="1"/>
</dbReference>
<dbReference type="InterPro" id="IPR002931">
    <property type="entry name" value="Transglutaminase-like"/>
</dbReference>
<evidence type="ECO:0000256" key="13">
    <source>
        <dbReference type="SAM" id="MobiDB-lite"/>
    </source>
</evidence>
<evidence type="ECO:0000256" key="1">
    <source>
        <dbReference type="ARBA" id="ARBA00001650"/>
    </source>
</evidence>
<dbReference type="AlphaFoldDB" id="A0A7E4VND9"/>
<evidence type="ECO:0000256" key="12">
    <source>
        <dbReference type="PROSITE-ProRule" id="PRU00731"/>
    </source>
</evidence>
<dbReference type="Gene3D" id="3.10.620.30">
    <property type="match status" value="1"/>
</dbReference>
<feature type="compositionally biased region" description="Basic and acidic residues" evidence="13">
    <location>
        <begin position="401"/>
        <end position="421"/>
    </location>
</feature>
<comment type="cofactor">
    <cofactor evidence="2">
        <name>Zn(2+)</name>
        <dbReference type="ChEBI" id="CHEBI:29105"/>
    </cofactor>
</comment>
<name>A0A7E4VND9_PANRE</name>
<dbReference type="Proteomes" id="UP000492821">
    <property type="component" value="Unassembled WGS sequence"/>
</dbReference>
<dbReference type="Pfam" id="PF01841">
    <property type="entry name" value="Transglut_core"/>
    <property type="match status" value="1"/>
</dbReference>
<dbReference type="SMART" id="SM00460">
    <property type="entry name" value="TGc"/>
    <property type="match status" value="1"/>
</dbReference>
<dbReference type="WBParaSite" id="Pan_g23255.t1">
    <property type="protein sequence ID" value="Pan_g23255.t1"/>
    <property type="gene ID" value="Pan_g23255"/>
</dbReference>
<sequence length="604" mass="69229">MPVKSVTQLSQLQNEFREAGKKLVVIDFYADWCGPCRMIAPILEQMSNEYKDAVFIKVNVDHSREIAGSYRVSAMPTFVFVSETKEVDRMQGAQESGLRMRITYWINKIGPTSKPNLKAATPDEKQWLSFFVQYTDQVKQYEDEINQVLAKSACPLDTITAKATIDGKLSHYELARGLLKWFHGDFFTWYGTHKCHKCGAETPANTNSNGIPTNEEYADGAGRVEVSRCPPCNVEVRFPRYTNVQKLLETRKGRCGEWANAFALFCRAANLDTRLVIDRADHVWVEIYADELNRWVHCDPCENVIDTPLMYERGWNKKLDYVVGIARDHVNDVTWRYTFDRQATTKRRTKCRPEAFWNFLEKLNLRLSKDLPADRKKYLEKRFHRELIEFIWPRNNLRNGSEAENHGRISGDRKWREDRGETSTSTKMAEEGTVIQPTKTEIEGKVFELTYNCATDTYFRPTSSDTSANGWKSFVQSYKNLFRKEENDWKKAYIARTEGSPKGEIVWKVDFSEAKPSAVNISLGDLFSQNGGKIFGTVCCGDQCVLVGDDGKVELTEGLESADYLEIRLEFSGGSGDNAWQQAQLFRTDLDNADADLRIHVQFA</sequence>
<evidence type="ECO:0000256" key="11">
    <source>
        <dbReference type="ARBA" id="ARBA00032901"/>
    </source>
</evidence>
<dbReference type="EC" id="3.5.1.52" evidence="5"/>
<dbReference type="InterPro" id="IPR006588">
    <property type="entry name" value="Peptide_N_glycanase_PAW_dom"/>
</dbReference>
<dbReference type="GO" id="GO:0046872">
    <property type="term" value="F:metal ion binding"/>
    <property type="evidence" value="ECO:0007669"/>
    <property type="project" value="UniProtKB-KW"/>
</dbReference>
<dbReference type="InterPro" id="IPR038765">
    <property type="entry name" value="Papain-like_cys_pep_sf"/>
</dbReference>
<accession>A0A7E4VND9</accession>
<dbReference type="PRINTS" id="PR00421">
    <property type="entry name" value="THIOREDOXIN"/>
</dbReference>
<keyword evidence="7" id="KW-0963">Cytoplasm</keyword>
<dbReference type="InterPro" id="IPR008979">
    <property type="entry name" value="Galactose-bd-like_sf"/>
</dbReference>
<dbReference type="Pfam" id="PF04721">
    <property type="entry name" value="PAW"/>
    <property type="match status" value="1"/>
</dbReference>
<evidence type="ECO:0000256" key="7">
    <source>
        <dbReference type="ARBA" id="ARBA00022490"/>
    </source>
</evidence>
<evidence type="ECO:0000256" key="9">
    <source>
        <dbReference type="ARBA" id="ARBA00022801"/>
    </source>
</evidence>
<dbReference type="InterPro" id="IPR017937">
    <property type="entry name" value="Thioredoxin_CS"/>
</dbReference>
<dbReference type="GO" id="GO:0006516">
    <property type="term" value="P:glycoprotein catabolic process"/>
    <property type="evidence" value="ECO:0007669"/>
    <property type="project" value="InterPro"/>
</dbReference>
<organism evidence="16 17">
    <name type="scientific">Panagrellus redivivus</name>
    <name type="common">Microworm</name>
    <dbReference type="NCBI Taxonomy" id="6233"/>
    <lineage>
        <taxon>Eukaryota</taxon>
        <taxon>Metazoa</taxon>
        <taxon>Ecdysozoa</taxon>
        <taxon>Nematoda</taxon>
        <taxon>Chromadorea</taxon>
        <taxon>Rhabditida</taxon>
        <taxon>Tylenchina</taxon>
        <taxon>Panagrolaimomorpha</taxon>
        <taxon>Panagrolaimoidea</taxon>
        <taxon>Panagrolaimidae</taxon>
        <taxon>Panagrellus</taxon>
    </lineage>
</organism>
<evidence type="ECO:0000256" key="3">
    <source>
        <dbReference type="ARBA" id="ARBA00004496"/>
    </source>
</evidence>
<keyword evidence="9" id="KW-0378">Hydrolase</keyword>
<dbReference type="PROSITE" id="PS00194">
    <property type="entry name" value="THIOREDOXIN_1"/>
    <property type="match status" value="1"/>
</dbReference>